<keyword evidence="1" id="KW-0472">Membrane</keyword>
<proteinExistence type="predicted"/>
<feature type="transmembrane region" description="Helical" evidence="1">
    <location>
        <begin position="6"/>
        <end position="28"/>
    </location>
</feature>
<dbReference type="PANTHER" id="PTHR36834:SF2">
    <property type="entry name" value="MEMBRANE PROTEIN"/>
    <property type="match status" value="1"/>
</dbReference>
<dbReference type="PANTHER" id="PTHR36834">
    <property type="entry name" value="MEMBRANE PROTEIN-RELATED"/>
    <property type="match status" value="1"/>
</dbReference>
<comment type="caution">
    <text evidence="3">The sequence shown here is derived from an EMBL/GenBank/DDBJ whole genome shotgun (WGS) entry which is preliminary data.</text>
</comment>
<organism evidence="3 4">
    <name type="scientific">Tissierella simiarum</name>
    <dbReference type="NCBI Taxonomy" id="2841534"/>
    <lineage>
        <taxon>Bacteria</taxon>
        <taxon>Bacillati</taxon>
        <taxon>Bacillota</taxon>
        <taxon>Tissierellia</taxon>
        <taxon>Tissierellales</taxon>
        <taxon>Tissierellaceae</taxon>
        <taxon>Tissierella</taxon>
    </lineage>
</organism>
<feature type="transmembrane region" description="Helical" evidence="1">
    <location>
        <begin position="78"/>
        <end position="101"/>
    </location>
</feature>
<name>A0ABS6EAD8_9FIRM</name>
<dbReference type="RefSeq" id="WP_216520867.1">
    <property type="nucleotide sequence ID" value="NZ_JAHLPM010000012.1"/>
</dbReference>
<gene>
    <name evidence="3" type="ORF">KQI42_14170</name>
</gene>
<evidence type="ECO:0000256" key="1">
    <source>
        <dbReference type="SAM" id="Phobius"/>
    </source>
</evidence>
<feature type="domain" description="VanZ-like" evidence="2">
    <location>
        <begin position="47"/>
        <end position="156"/>
    </location>
</feature>
<accession>A0ABS6EAD8</accession>
<dbReference type="Proteomes" id="UP000749471">
    <property type="component" value="Unassembled WGS sequence"/>
</dbReference>
<evidence type="ECO:0000313" key="3">
    <source>
        <dbReference type="EMBL" id="MBU5439164.1"/>
    </source>
</evidence>
<protein>
    <submittedName>
        <fullName evidence="3">VanZ family protein</fullName>
    </submittedName>
</protein>
<sequence>MFRILAILIGTFSGILIVFFMLALFQLLFEKNKVTVGHKLGTYIYTFFVVAILVATGVPSFDSIHVDVTISYVPFHNIIGNFIQYLLNLILFAPFGFLLPMLWSKYQTSKRTIFAGFVFSLLIEISQLFCYRTTDIDDLIMNTLGTALGFMLFTILSKKKPGLIKKVCLMEDISHDRIIKLEEYIIFGMIILVMFFIQPLIANKIWSIVLRRLKV</sequence>
<feature type="transmembrane region" description="Helical" evidence="1">
    <location>
        <begin position="113"/>
        <end position="134"/>
    </location>
</feature>
<keyword evidence="1" id="KW-0812">Transmembrane</keyword>
<feature type="transmembrane region" description="Helical" evidence="1">
    <location>
        <begin position="40"/>
        <end position="58"/>
    </location>
</feature>
<dbReference type="InterPro" id="IPR053150">
    <property type="entry name" value="Teicoplanin_resist-assoc"/>
</dbReference>
<feature type="transmembrane region" description="Helical" evidence="1">
    <location>
        <begin position="140"/>
        <end position="156"/>
    </location>
</feature>
<dbReference type="EMBL" id="JAHLPM010000012">
    <property type="protein sequence ID" value="MBU5439164.1"/>
    <property type="molecule type" value="Genomic_DNA"/>
</dbReference>
<keyword evidence="4" id="KW-1185">Reference proteome</keyword>
<evidence type="ECO:0000313" key="4">
    <source>
        <dbReference type="Proteomes" id="UP000749471"/>
    </source>
</evidence>
<keyword evidence="1" id="KW-1133">Transmembrane helix</keyword>
<evidence type="ECO:0000259" key="2">
    <source>
        <dbReference type="Pfam" id="PF04892"/>
    </source>
</evidence>
<reference evidence="3 4" key="1">
    <citation type="submission" date="2021-06" db="EMBL/GenBank/DDBJ databases">
        <authorList>
            <person name="Sun Q."/>
            <person name="Li D."/>
        </authorList>
    </citation>
    <scope>NUCLEOTIDE SEQUENCE [LARGE SCALE GENOMIC DNA]</scope>
    <source>
        <strain evidence="3 4">MSJ-40</strain>
    </source>
</reference>
<feature type="transmembrane region" description="Helical" evidence="1">
    <location>
        <begin position="184"/>
        <end position="206"/>
    </location>
</feature>
<dbReference type="Pfam" id="PF04892">
    <property type="entry name" value="VanZ"/>
    <property type="match status" value="1"/>
</dbReference>
<dbReference type="InterPro" id="IPR006976">
    <property type="entry name" value="VanZ-like"/>
</dbReference>